<dbReference type="GO" id="GO:0006313">
    <property type="term" value="P:DNA transposition"/>
    <property type="evidence" value="ECO:0007669"/>
    <property type="project" value="InterPro"/>
</dbReference>
<dbReference type="AlphaFoldDB" id="Q93UN9"/>
<organism evidence="2">
    <name type="scientific">Streptococcus mutans</name>
    <dbReference type="NCBI Taxonomy" id="1309"/>
    <lineage>
        <taxon>Bacteria</taxon>
        <taxon>Bacillati</taxon>
        <taxon>Bacillota</taxon>
        <taxon>Bacilli</taxon>
        <taxon>Lactobacillales</taxon>
        <taxon>Streptococcaceae</taxon>
        <taxon>Streptococcus</taxon>
    </lineage>
</organism>
<accession>Q93UN9</accession>
<dbReference type="GO" id="GO:0003677">
    <property type="term" value="F:DNA binding"/>
    <property type="evidence" value="ECO:0007669"/>
    <property type="project" value="InterPro"/>
</dbReference>
<evidence type="ECO:0000313" key="2">
    <source>
        <dbReference type="EMBL" id="AAK48416.1"/>
    </source>
</evidence>
<evidence type="ECO:0000259" key="1">
    <source>
        <dbReference type="Pfam" id="PF01609"/>
    </source>
</evidence>
<sequence>MLLVIKRTGVTQMNHLHYTAKHHHLQYSMTQLKVICSYYYRHYAPKELTQRRNVHYCKVNDDTILVLLVLQAELGIKSQRRFYQLCQVFLVTTGLERTRFYRRARYLIPLLKRIHQGMTSQFHQDDIVIMDSFPIPVCCPARHYKVCIFRDQATISYNPSKKMWFYGFKAHMLVTLSGFIVNYVVTPASVHDRQVAEDLLENTPFPIVLADLGYLSQVLKQHLTQRGYHFWTPLRRNMANAKKHNHWKLKAERRTIETRFSVLCSEFDIERPLARSLKGLELWLEQAIFAYNLRFFN</sequence>
<dbReference type="InterPro" id="IPR002559">
    <property type="entry name" value="Transposase_11"/>
</dbReference>
<feature type="domain" description="Transposase IS4-like" evidence="1">
    <location>
        <begin position="124"/>
        <end position="293"/>
    </location>
</feature>
<dbReference type="EMBL" id="AF068251">
    <property type="protein sequence ID" value="AAK48416.1"/>
    <property type="molecule type" value="Genomic_DNA"/>
</dbReference>
<proteinExistence type="predicted"/>
<dbReference type="GO" id="GO:0004803">
    <property type="term" value="F:transposase activity"/>
    <property type="evidence" value="ECO:0007669"/>
    <property type="project" value="InterPro"/>
</dbReference>
<dbReference type="NCBIfam" id="NF033520">
    <property type="entry name" value="transpos_IS982"/>
    <property type="match status" value="1"/>
</dbReference>
<protein>
    <submittedName>
        <fullName evidence="2">Transposase</fullName>
    </submittedName>
</protein>
<reference evidence="2" key="1">
    <citation type="submission" date="1998-05" db="EMBL/GenBank/DDBJ databases">
        <title>Characteristics of IS1216 on the plasmid in Streptococcus mutans UA143.</title>
        <authorList>
            <person name="Zou X.H."/>
            <person name="Zhu Y."/>
            <person name="Caufield P.W."/>
        </authorList>
    </citation>
    <scope>NUCLEOTIDE SEQUENCE</scope>
    <source>
        <strain evidence="2">UA143</strain>
        <plasmid evidence="2">pUA143</plasmid>
    </source>
</reference>
<dbReference type="RefSeq" id="WP_076611617.1">
    <property type="nucleotide sequence ID" value="NZ_CBCRTG010000023.1"/>
</dbReference>
<dbReference type="Pfam" id="PF01609">
    <property type="entry name" value="DDE_Tnp_1"/>
    <property type="match status" value="1"/>
</dbReference>
<name>Q93UN9_STRMG</name>
<keyword evidence="2" id="KW-0614">Plasmid</keyword>
<geneLocation type="plasmid" evidence="2">
    <name>pUA143</name>
</geneLocation>